<dbReference type="SUPFAM" id="SSF54593">
    <property type="entry name" value="Glyoxalase/Bleomycin resistance protein/Dihydroxybiphenyl dioxygenase"/>
    <property type="match status" value="1"/>
</dbReference>
<protein>
    <submittedName>
        <fullName evidence="2">Glyoxalase</fullName>
    </submittedName>
</protein>
<accession>A0A7I7RTF0</accession>
<evidence type="ECO:0000313" key="3">
    <source>
        <dbReference type="Proteomes" id="UP000467428"/>
    </source>
</evidence>
<dbReference type="RefSeq" id="WP_163917405.1">
    <property type="nucleotide sequence ID" value="NZ_AP022593.1"/>
</dbReference>
<evidence type="ECO:0000259" key="1">
    <source>
        <dbReference type="PROSITE" id="PS51819"/>
    </source>
</evidence>
<dbReference type="Proteomes" id="UP000467428">
    <property type="component" value="Chromosome"/>
</dbReference>
<proteinExistence type="predicted"/>
<gene>
    <name evidence="2" type="ORF">MARA_09480</name>
</gene>
<dbReference type="CDD" id="cd06587">
    <property type="entry name" value="VOC"/>
    <property type="match status" value="1"/>
</dbReference>
<dbReference type="AlphaFoldDB" id="A0A7I7RTF0"/>
<dbReference type="InterPro" id="IPR041581">
    <property type="entry name" value="Glyoxalase_6"/>
</dbReference>
<dbReference type="Pfam" id="PF18029">
    <property type="entry name" value="Glyoxalase_6"/>
    <property type="match status" value="1"/>
</dbReference>
<dbReference type="PROSITE" id="PS51819">
    <property type="entry name" value="VOC"/>
    <property type="match status" value="1"/>
</dbReference>
<geneLocation type="plasmid" evidence="3">
    <name>pjcm18538 dna</name>
</geneLocation>
<reference evidence="2 3" key="1">
    <citation type="journal article" date="2019" name="Emerg. Microbes Infect.">
        <title>Comprehensive subspecies identification of 175 nontuberculous mycobacteria species based on 7547 genomic profiles.</title>
        <authorList>
            <person name="Matsumoto Y."/>
            <person name="Kinjo T."/>
            <person name="Motooka D."/>
            <person name="Nabeya D."/>
            <person name="Jung N."/>
            <person name="Uechi K."/>
            <person name="Horii T."/>
            <person name="Iida T."/>
            <person name="Fujita J."/>
            <person name="Nakamura S."/>
        </authorList>
    </citation>
    <scope>NUCLEOTIDE SEQUENCE [LARGE SCALE GENOMIC DNA]</scope>
    <source>
        <strain evidence="2 3">JCM 18538</strain>
    </source>
</reference>
<dbReference type="KEGG" id="marz:MARA_09480"/>
<evidence type="ECO:0000313" key="2">
    <source>
        <dbReference type="EMBL" id="BBY47480.1"/>
    </source>
</evidence>
<sequence length="117" mass="12802">MSIEHVLAVVPVSDLDRANAWYQKLFGRPADNNPMPVLVEWQLVPGGWVQVFVDADRAGSGLLNVAVDDLDRHVAQAAEQGLAPGDVEDVNKGVQLSTLRDPDGNLIRLIGNFRVEY</sequence>
<name>A0A7I7RTF0_9MYCO</name>
<feature type="domain" description="VOC" evidence="1">
    <location>
        <begin position="2"/>
        <end position="112"/>
    </location>
</feature>
<dbReference type="InterPro" id="IPR029068">
    <property type="entry name" value="Glyas_Bleomycin-R_OHBP_Dase"/>
</dbReference>
<organism evidence="2 3">
    <name type="scientific">Mycolicibacterium arabiense</name>
    <dbReference type="NCBI Taxonomy" id="1286181"/>
    <lineage>
        <taxon>Bacteria</taxon>
        <taxon>Bacillati</taxon>
        <taxon>Actinomycetota</taxon>
        <taxon>Actinomycetes</taxon>
        <taxon>Mycobacteriales</taxon>
        <taxon>Mycobacteriaceae</taxon>
        <taxon>Mycolicibacterium</taxon>
    </lineage>
</organism>
<dbReference type="Gene3D" id="3.10.180.10">
    <property type="entry name" value="2,3-Dihydroxybiphenyl 1,2-Dioxygenase, domain 1"/>
    <property type="match status" value="1"/>
</dbReference>
<dbReference type="EMBL" id="AP022593">
    <property type="protein sequence ID" value="BBY47480.1"/>
    <property type="molecule type" value="Genomic_DNA"/>
</dbReference>
<dbReference type="InterPro" id="IPR037523">
    <property type="entry name" value="VOC_core"/>
</dbReference>
<keyword evidence="3" id="KW-1185">Reference proteome</keyword>